<dbReference type="InterPro" id="IPR018028">
    <property type="entry name" value="Catalase"/>
</dbReference>
<dbReference type="InterPro" id="IPR024708">
    <property type="entry name" value="Catalase_AS"/>
</dbReference>
<feature type="region of interest" description="Disordered" evidence="10">
    <location>
        <begin position="389"/>
        <end position="408"/>
    </location>
</feature>
<keyword evidence="4" id="KW-0575">Peroxidase</keyword>
<dbReference type="CDD" id="cd08156">
    <property type="entry name" value="catalase_clade_3"/>
    <property type="match status" value="1"/>
</dbReference>
<evidence type="ECO:0000256" key="2">
    <source>
        <dbReference type="ARBA" id="ARBA00005329"/>
    </source>
</evidence>
<dbReference type="InterPro" id="IPR011614">
    <property type="entry name" value="Catalase_core"/>
</dbReference>
<evidence type="ECO:0000256" key="3">
    <source>
        <dbReference type="ARBA" id="ARBA00012314"/>
    </source>
</evidence>
<gene>
    <name evidence="12" type="ORF">ACERK3_18185</name>
</gene>
<organism evidence="12 13">
    <name type="scientific">Natronomicrosphaera hydrolytica</name>
    <dbReference type="NCBI Taxonomy" id="3242702"/>
    <lineage>
        <taxon>Bacteria</taxon>
        <taxon>Pseudomonadati</taxon>
        <taxon>Planctomycetota</taxon>
        <taxon>Phycisphaerae</taxon>
        <taxon>Phycisphaerales</taxon>
        <taxon>Phycisphaeraceae</taxon>
        <taxon>Natronomicrosphaera</taxon>
    </lineage>
</organism>
<dbReference type="Pfam" id="PF06628">
    <property type="entry name" value="Catalase-rel"/>
    <property type="match status" value="1"/>
</dbReference>
<comment type="cofactor">
    <cofactor evidence="1">
        <name>heme</name>
        <dbReference type="ChEBI" id="CHEBI:30413"/>
    </cofactor>
</comment>
<evidence type="ECO:0000256" key="7">
    <source>
        <dbReference type="ARBA" id="ARBA00023002"/>
    </source>
</evidence>
<evidence type="ECO:0000313" key="13">
    <source>
        <dbReference type="Proteomes" id="UP001575105"/>
    </source>
</evidence>
<evidence type="ECO:0000259" key="11">
    <source>
        <dbReference type="SMART" id="SM01060"/>
    </source>
</evidence>
<keyword evidence="5" id="KW-0349">Heme</keyword>
<dbReference type="PRINTS" id="PR00067">
    <property type="entry name" value="CATALASE"/>
</dbReference>
<dbReference type="InterPro" id="IPR040333">
    <property type="entry name" value="Catalase_3"/>
</dbReference>
<feature type="domain" description="Catalase core" evidence="11">
    <location>
        <begin position="21"/>
        <end position="404"/>
    </location>
</feature>
<dbReference type="EMBL" id="JBGUBD010000017">
    <property type="protein sequence ID" value="MFA9480206.1"/>
    <property type="molecule type" value="Genomic_DNA"/>
</dbReference>
<dbReference type="SMART" id="SM01060">
    <property type="entry name" value="Catalase"/>
    <property type="match status" value="1"/>
</dbReference>
<keyword evidence="6" id="KW-0479">Metal-binding</keyword>
<evidence type="ECO:0000256" key="10">
    <source>
        <dbReference type="SAM" id="MobiDB-lite"/>
    </source>
</evidence>
<evidence type="ECO:0000256" key="1">
    <source>
        <dbReference type="ARBA" id="ARBA00001971"/>
    </source>
</evidence>
<dbReference type="InterPro" id="IPR010582">
    <property type="entry name" value="Catalase_immune_responsive"/>
</dbReference>
<evidence type="ECO:0000256" key="6">
    <source>
        <dbReference type="ARBA" id="ARBA00022723"/>
    </source>
</evidence>
<keyword evidence="8" id="KW-0408">Iron</keyword>
<reference evidence="12 13" key="1">
    <citation type="submission" date="2024-08" db="EMBL/GenBank/DDBJ databases">
        <title>Whole-genome sequencing of halo(alkali)philic microorganisms from hypersaline lakes.</title>
        <authorList>
            <person name="Sorokin D.Y."/>
            <person name="Merkel A.Y."/>
            <person name="Messina E."/>
            <person name="Yakimov M."/>
        </authorList>
    </citation>
    <scope>NUCLEOTIDE SEQUENCE [LARGE SCALE GENOMIC DNA]</scope>
    <source>
        <strain evidence="12 13">AB-hyl4</strain>
    </source>
</reference>
<accession>A0ABV4UBG7</accession>
<comment type="similarity">
    <text evidence="2">Belongs to the catalase family.</text>
</comment>
<dbReference type="InterPro" id="IPR020835">
    <property type="entry name" value="Catalase_sf"/>
</dbReference>
<dbReference type="PROSITE" id="PS51402">
    <property type="entry name" value="CATALASE_3"/>
    <property type="match status" value="1"/>
</dbReference>
<keyword evidence="7" id="KW-0560">Oxidoreductase</keyword>
<dbReference type="InterPro" id="IPR024711">
    <property type="entry name" value="Catalase_clade1/3"/>
</dbReference>
<keyword evidence="13" id="KW-1185">Reference proteome</keyword>
<dbReference type="RefSeq" id="WP_425347130.1">
    <property type="nucleotide sequence ID" value="NZ_JBGUBD010000017.1"/>
</dbReference>
<dbReference type="Proteomes" id="UP001575105">
    <property type="component" value="Unassembled WGS sequence"/>
</dbReference>
<dbReference type="PROSITE" id="PS00438">
    <property type="entry name" value="CATALASE_2"/>
    <property type="match status" value="1"/>
</dbReference>
<evidence type="ECO:0000313" key="12">
    <source>
        <dbReference type="EMBL" id="MFA9480206.1"/>
    </source>
</evidence>
<evidence type="ECO:0000256" key="8">
    <source>
        <dbReference type="ARBA" id="ARBA00023004"/>
    </source>
</evidence>
<name>A0ABV4UBG7_9BACT</name>
<dbReference type="Pfam" id="PF00199">
    <property type="entry name" value="Catalase"/>
    <property type="match status" value="1"/>
</dbReference>
<sequence>MSNAKQGNGQGNGHERKVTLTSAEGCPIADNQNSLTAGPRGPLLMQDVQLLEQMQAFNRERIPERVVHAKGSGAYGKLTITNDITKYSRAKIFEKVGKETECFLRFSTVAGERGAADAERDVRGFAIKFYTEEGNWDMVGNNTPVFFVRDPYKFAHFIHTQKRDPKTNVRDMNMQWDFWSLSPESLHQVTILFSDRGLPASYRHMHGFGSHTYSLINANGERVWCKFHFKSKQGIKTITDEESAATIAADRESHQRDLFESIEKGDYPKWRFCIQVMTEAQAKQFQFNPFDLTKVWPHAEFPLIEVGELELNRNPENYFAEVEQSSFSPSSLVPGIAASPDKMLQARLMSYADAHRYRVGTNFQQLPVNKPRCPVMHYQRDGFMSVGQGGASPNYEPNSYDDAPKEAPEYAEPGLPLGDVTADRFNHREGNDDYTQPGNLYRLFDEGQKQRLASAIAGALGQARREIQERQLCHFFRADPDYGKRVADALGIDVSEMMPESQTGATN</sequence>
<dbReference type="SUPFAM" id="SSF56634">
    <property type="entry name" value="Heme-dependent catalase-like"/>
    <property type="match status" value="1"/>
</dbReference>
<keyword evidence="9" id="KW-0376">Hydrogen peroxide</keyword>
<dbReference type="EC" id="1.11.1.6" evidence="3"/>
<comment type="caution">
    <text evidence="12">The sequence shown here is derived from an EMBL/GenBank/DDBJ whole genome shotgun (WGS) entry which is preliminary data.</text>
</comment>
<evidence type="ECO:0000256" key="4">
    <source>
        <dbReference type="ARBA" id="ARBA00022559"/>
    </source>
</evidence>
<evidence type="ECO:0000256" key="9">
    <source>
        <dbReference type="ARBA" id="ARBA00023324"/>
    </source>
</evidence>
<evidence type="ECO:0000256" key="5">
    <source>
        <dbReference type="ARBA" id="ARBA00022617"/>
    </source>
</evidence>
<dbReference type="Gene3D" id="2.40.180.10">
    <property type="entry name" value="Catalase core domain"/>
    <property type="match status" value="1"/>
</dbReference>
<dbReference type="PANTHER" id="PTHR11465:SF61">
    <property type="entry name" value="CATALASE"/>
    <property type="match status" value="1"/>
</dbReference>
<protein>
    <recommendedName>
        <fullName evidence="3">catalase</fullName>
        <ecNumber evidence="3">1.11.1.6</ecNumber>
    </recommendedName>
</protein>
<proteinExistence type="inferred from homology"/>
<dbReference type="PIRSF" id="PIRSF038928">
    <property type="entry name" value="Catalase_clade1-3"/>
    <property type="match status" value="1"/>
</dbReference>
<dbReference type="PANTHER" id="PTHR11465">
    <property type="entry name" value="CATALASE"/>
    <property type="match status" value="1"/>
</dbReference>